<dbReference type="OrthoDB" id="424753at2759"/>
<evidence type="ECO:0000256" key="7">
    <source>
        <dbReference type="SAM" id="MobiDB-lite"/>
    </source>
</evidence>
<keyword evidence="2 6" id="KW-0645">Protease</keyword>
<dbReference type="PRINTS" id="PR00704">
    <property type="entry name" value="CALPAIN"/>
</dbReference>
<dbReference type="Pfam" id="PF01067">
    <property type="entry name" value="Calpain_III"/>
    <property type="match status" value="1"/>
</dbReference>
<feature type="active site" evidence="5 6">
    <location>
        <position position="310"/>
    </location>
</feature>
<dbReference type="FunFam" id="3.90.70.10:FF:000114">
    <property type="entry name" value="Calpain a"/>
    <property type="match status" value="1"/>
</dbReference>
<dbReference type="Proteomes" id="UP000085678">
    <property type="component" value="Unplaced"/>
</dbReference>
<feature type="compositionally biased region" description="Polar residues" evidence="7">
    <location>
        <begin position="20"/>
        <end position="30"/>
    </location>
</feature>
<feature type="compositionally biased region" description="Low complexity" evidence="7">
    <location>
        <begin position="1"/>
        <end position="19"/>
    </location>
</feature>
<dbReference type="SMART" id="SM00230">
    <property type="entry name" value="CysPc"/>
    <property type="match status" value="1"/>
</dbReference>
<dbReference type="InterPro" id="IPR033883">
    <property type="entry name" value="C2_III"/>
</dbReference>
<protein>
    <submittedName>
        <fullName evidence="10">Calpain-B-like</fullName>
    </submittedName>
</protein>
<keyword evidence="4 6" id="KW-0788">Thiol protease</keyword>
<dbReference type="SUPFAM" id="SSF54001">
    <property type="entry name" value="Cysteine proteinases"/>
    <property type="match status" value="1"/>
</dbReference>
<dbReference type="GO" id="GO:0006508">
    <property type="term" value="P:proteolysis"/>
    <property type="evidence" value="ECO:0007669"/>
    <property type="project" value="UniProtKB-KW"/>
</dbReference>
<comment type="similarity">
    <text evidence="1">Belongs to the peptidase C2 family.</text>
</comment>
<evidence type="ECO:0000256" key="5">
    <source>
        <dbReference type="PIRSR" id="PIRSR622684-1"/>
    </source>
</evidence>
<dbReference type="GeneID" id="106163722"/>
<dbReference type="InParanoid" id="A0A1S3IH80"/>
<evidence type="ECO:0000256" key="4">
    <source>
        <dbReference type="ARBA" id="ARBA00022807"/>
    </source>
</evidence>
<reference evidence="10" key="1">
    <citation type="submission" date="2025-08" db="UniProtKB">
        <authorList>
            <consortium name="RefSeq"/>
        </authorList>
    </citation>
    <scope>IDENTIFICATION</scope>
    <source>
        <tissue evidence="10">Gonads</tissue>
    </source>
</reference>
<dbReference type="CDD" id="cd00214">
    <property type="entry name" value="Calpain_III"/>
    <property type="match status" value="1"/>
</dbReference>
<dbReference type="STRING" id="7574.A0A1S3IH80"/>
<dbReference type="SMART" id="SM00720">
    <property type="entry name" value="calpain_III"/>
    <property type="match status" value="1"/>
</dbReference>
<dbReference type="SUPFAM" id="SSF49758">
    <property type="entry name" value="Calpain large subunit, middle domain (domain III)"/>
    <property type="match status" value="1"/>
</dbReference>
<dbReference type="PANTHER" id="PTHR10183:SF379">
    <property type="entry name" value="CALPAIN-5"/>
    <property type="match status" value="1"/>
</dbReference>
<dbReference type="InterPro" id="IPR022683">
    <property type="entry name" value="Calpain_III"/>
</dbReference>
<dbReference type="GO" id="GO:0005737">
    <property type="term" value="C:cytoplasm"/>
    <property type="evidence" value="ECO:0007669"/>
    <property type="project" value="TreeGrafter"/>
</dbReference>
<evidence type="ECO:0000256" key="2">
    <source>
        <dbReference type="ARBA" id="ARBA00022670"/>
    </source>
</evidence>
<dbReference type="PANTHER" id="PTHR10183">
    <property type="entry name" value="CALPAIN"/>
    <property type="match status" value="1"/>
</dbReference>
<name>A0A1S3IH80_LINAN</name>
<feature type="region of interest" description="Disordered" evidence="7">
    <location>
        <begin position="1"/>
        <end position="30"/>
    </location>
</feature>
<gene>
    <name evidence="10" type="primary">LOC106163722</name>
</gene>
<dbReference type="Pfam" id="PF00648">
    <property type="entry name" value="Peptidase_C2"/>
    <property type="match status" value="1"/>
</dbReference>
<dbReference type="PROSITE" id="PS50203">
    <property type="entry name" value="CALPAIN_CAT"/>
    <property type="match status" value="1"/>
</dbReference>
<keyword evidence="9" id="KW-1185">Reference proteome</keyword>
<dbReference type="AlphaFoldDB" id="A0A1S3IH80"/>
<evidence type="ECO:0000313" key="9">
    <source>
        <dbReference type="Proteomes" id="UP000085678"/>
    </source>
</evidence>
<evidence type="ECO:0000313" key="10">
    <source>
        <dbReference type="RefSeq" id="XP_013396844.2"/>
    </source>
</evidence>
<feature type="domain" description="Calpain catalytic" evidence="8">
    <location>
        <begin position="88"/>
        <end position="394"/>
    </location>
</feature>
<dbReference type="InterPro" id="IPR022682">
    <property type="entry name" value="Calpain_domain_III"/>
</dbReference>
<feature type="active site" evidence="5 6">
    <location>
        <position position="149"/>
    </location>
</feature>
<dbReference type="Gene3D" id="3.90.70.10">
    <property type="entry name" value="Cysteine proteinases"/>
    <property type="match status" value="1"/>
</dbReference>
<feature type="active site" evidence="5 6">
    <location>
        <position position="334"/>
    </location>
</feature>
<organism evidence="9 10">
    <name type="scientific">Lingula anatina</name>
    <name type="common">Brachiopod</name>
    <name type="synonym">Lingula unguis</name>
    <dbReference type="NCBI Taxonomy" id="7574"/>
    <lineage>
        <taxon>Eukaryota</taxon>
        <taxon>Metazoa</taxon>
        <taxon>Spiralia</taxon>
        <taxon>Lophotrochozoa</taxon>
        <taxon>Brachiopoda</taxon>
        <taxon>Linguliformea</taxon>
        <taxon>Lingulata</taxon>
        <taxon>Lingulida</taxon>
        <taxon>Linguloidea</taxon>
        <taxon>Lingulidae</taxon>
        <taxon>Lingula</taxon>
    </lineage>
</organism>
<dbReference type="InterPro" id="IPR036213">
    <property type="entry name" value="Calpain_III_sf"/>
</dbReference>
<evidence type="ECO:0000256" key="1">
    <source>
        <dbReference type="ARBA" id="ARBA00007623"/>
    </source>
</evidence>
<sequence length="564" mass="63464">MQHIQQQQQNLNRVHQQQQENVSPQATEPWQNAATEIIVESMGEVVAREASGEEKEPPLPEAEYGDFNLGITPMDAVTATLANLGGRLFEDPDFPATSASLTYLENPPAASRQVVWLRPKDIVGPGKQPQLIKDGISRSDIDQGSLADCWFLSACAAVSARQKFMKIIIPDNQVLTGPEYHGIVWFRFWRFGKWYNVCVDDRLPTKNGKLFYGSCDDSEEFWVPLLEKAYAKLHGSYEALCGGHTMNALLDLTGGLGEKYEVALKAEEYQKLFLKILHAHRSGAFICASKRVQGQGQTEEVDKEGLVSGHAYTITNVVILKQGNGLAHLIRVRNPWNSATEWNGAWSDGHEFWNLIDKSVKEKLGLTHKADGEFWMDYRDFAQRFSIINICSAGPDFDGDGIPDQYGHVVMAFGNWVAGQTAGGRRTLETYTTNPQYLLHVTHTDNFNGDPTVDRCSIVISLMQEYRMSSRTEIPKAHYIGFHLYNVKPADSYARKVIPIGLAEKEGPYLNCRHVSERFHLKPGYYLFVPSTYDPYKEGTFLLRIFGVHKFEFIGPLQHLPNNG</sequence>
<dbReference type="InterPro" id="IPR001300">
    <property type="entry name" value="Peptidase_C2_calpain_cat"/>
</dbReference>
<proteinExistence type="inferred from homology"/>
<dbReference type="KEGG" id="lak:106163722"/>
<evidence type="ECO:0000256" key="3">
    <source>
        <dbReference type="ARBA" id="ARBA00022801"/>
    </source>
</evidence>
<dbReference type="GO" id="GO:0004198">
    <property type="term" value="F:calcium-dependent cysteine-type endopeptidase activity"/>
    <property type="evidence" value="ECO:0007669"/>
    <property type="project" value="InterPro"/>
</dbReference>
<dbReference type="RefSeq" id="XP_013396844.2">
    <property type="nucleotide sequence ID" value="XM_013541390.2"/>
</dbReference>
<accession>A0A1S3IH80</accession>
<evidence type="ECO:0000256" key="6">
    <source>
        <dbReference type="PROSITE-ProRule" id="PRU00239"/>
    </source>
</evidence>
<dbReference type="CDD" id="cd00044">
    <property type="entry name" value="CysPc"/>
    <property type="match status" value="1"/>
</dbReference>
<keyword evidence="3 6" id="KW-0378">Hydrolase</keyword>
<dbReference type="InterPro" id="IPR038765">
    <property type="entry name" value="Papain-like_cys_pep_sf"/>
</dbReference>
<dbReference type="Gene3D" id="2.60.120.380">
    <property type="match status" value="1"/>
</dbReference>
<evidence type="ECO:0000259" key="8">
    <source>
        <dbReference type="PROSITE" id="PS50203"/>
    </source>
</evidence>
<dbReference type="InterPro" id="IPR022684">
    <property type="entry name" value="Calpain_cysteine_protease"/>
</dbReference>